<evidence type="ECO:0000259" key="1">
    <source>
        <dbReference type="PROSITE" id="PS00028"/>
    </source>
</evidence>
<dbReference type="Proteomes" id="UP000799428">
    <property type="component" value="Unassembled WGS sequence"/>
</dbReference>
<gene>
    <name evidence="2" type="ORF">K504DRAFT_486566</name>
</gene>
<dbReference type="AlphaFoldDB" id="A0A6G1KPF6"/>
<evidence type="ECO:0000313" key="3">
    <source>
        <dbReference type="Proteomes" id="UP000799428"/>
    </source>
</evidence>
<dbReference type="OrthoDB" id="5397557at2759"/>
<name>A0A6G1KPF6_9PLEO</name>
<reference evidence="2" key="1">
    <citation type="journal article" date="2020" name="Stud. Mycol.">
        <title>101 Dothideomycetes genomes: a test case for predicting lifestyles and emergence of pathogens.</title>
        <authorList>
            <person name="Haridas S."/>
            <person name="Albert R."/>
            <person name="Binder M."/>
            <person name="Bloem J."/>
            <person name="Labutti K."/>
            <person name="Salamov A."/>
            <person name="Andreopoulos B."/>
            <person name="Baker S."/>
            <person name="Barry K."/>
            <person name="Bills G."/>
            <person name="Bluhm B."/>
            <person name="Cannon C."/>
            <person name="Castanera R."/>
            <person name="Culley D."/>
            <person name="Daum C."/>
            <person name="Ezra D."/>
            <person name="Gonzalez J."/>
            <person name="Henrissat B."/>
            <person name="Kuo A."/>
            <person name="Liang C."/>
            <person name="Lipzen A."/>
            <person name="Lutzoni F."/>
            <person name="Magnuson J."/>
            <person name="Mondo S."/>
            <person name="Nolan M."/>
            <person name="Ohm R."/>
            <person name="Pangilinan J."/>
            <person name="Park H.-J."/>
            <person name="Ramirez L."/>
            <person name="Alfaro M."/>
            <person name="Sun H."/>
            <person name="Tritt A."/>
            <person name="Yoshinaga Y."/>
            <person name="Zwiers L.-H."/>
            <person name="Turgeon B."/>
            <person name="Goodwin S."/>
            <person name="Spatafora J."/>
            <person name="Crous P."/>
            <person name="Grigoriev I."/>
        </authorList>
    </citation>
    <scope>NUCLEOTIDE SEQUENCE</scope>
    <source>
        <strain evidence="2">CBS 279.74</strain>
    </source>
</reference>
<dbReference type="EMBL" id="MU005764">
    <property type="protein sequence ID" value="KAF2714734.1"/>
    <property type="molecule type" value="Genomic_DNA"/>
</dbReference>
<proteinExistence type="predicted"/>
<keyword evidence="3" id="KW-1185">Reference proteome</keyword>
<evidence type="ECO:0000313" key="2">
    <source>
        <dbReference type="EMBL" id="KAF2714734.1"/>
    </source>
</evidence>
<feature type="domain" description="C2H2-type" evidence="1">
    <location>
        <begin position="296"/>
        <end position="320"/>
    </location>
</feature>
<protein>
    <recommendedName>
        <fullName evidence="1">C2H2-type domain-containing protein</fullName>
    </recommendedName>
</protein>
<accession>A0A6G1KPF6</accession>
<dbReference type="InterPro" id="IPR013087">
    <property type="entry name" value="Znf_C2H2_type"/>
</dbReference>
<dbReference type="PROSITE" id="PS00028">
    <property type="entry name" value="ZINC_FINGER_C2H2_1"/>
    <property type="match status" value="1"/>
</dbReference>
<sequence length="447" mass="51776">MPCRAVPNPGGPWTKPLDVNLHCTFYGETVIPFALYVKPIPTESSYSYSAFPQFCRLPVELQLRIIHFCDSSTLFQLMQTTSYIRSEAKKLFWSYPDAWYCVDGTWLQRGAFTGDVHHGTDLLTCVEQLNVDMESVRCEYWIKHHSSEFHENVADARAVALQEVDQGIRDFWRTVQRRCPRATRVVLSITVGDGGCRPTFSAFEFSAFEKSIVHMCPAGITVFVSLLQGALEAGATIWRGLIVLPPPKEFRGPVGWGQRYQYKWQLYYYQESAARILLNEAIERQHFHERHEPFNCFVPKCSARFNLPGEWAQHARHTGHDQGIAPPDTFKPLFDQHKRKMELLKEELQVAGLPIHRAWNLIKGHEREEISEDPILRYEPEDDEDQASIYYLESEVLFYRMKHDAELAFLYQIDHDPLYAQRKPARKSALWIQYQGGQCACGPYFEQ</sequence>
<organism evidence="2 3">
    <name type="scientific">Pleomassaria siparia CBS 279.74</name>
    <dbReference type="NCBI Taxonomy" id="1314801"/>
    <lineage>
        <taxon>Eukaryota</taxon>
        <taxon>Fungi</taxon>
        <taxon>Dikarya</taxon>
        <taxon>Ascomycota</taxon>
        <taxon>Pezizomycotina</taxon>
        <taxon>Dothideomycetes</taxon>
        <taxon>Pleosporomycetidae</taxon>
        <taxon>Pleosporales</taxon>
        <taxon>Pleomassariaceae</taxon>
        <taxon>Pleomassaria</taxon>
    </lineage>
</organism>